<name>A0ABV2X3Q2_9NOCA</name>
<dbReference type="Proteomes" id="UP001550535">
    <property type="component" value="Unassembled WGS sequence"/>
</dbReference>
<feature type="compositionally biased region" description="Basic and acidic residues" evidence="1">
    <location>
        <begin position="37"/>
        <end position="50"/>
    </location>
</feature>
<gene>
    <name evidence="2" type="ORF">ABZ507_01725</name>
</gene>
<dbReference type="EMBL" id="JBEYBR010000002">
    <property type="protein sequence ID" value="MEU2120525.1"/>
    <property type="molecule type" value="Genomic_DNA"/>
</dbReference>
<feature type="compositionally biased region" description="Basic and acidic residues" evidence="1">
    <location>
        <begin position="1"/>
        <end position="11"/>
    </location>
</feature>
<proteinExistence type="predicted"/>
<feature type="region of interest" description="Disordered" evidence="1">
    <location>
        <begin position="1"/>
        <end position="50"/>
    </location>
</feature>
<accession>A0ABV2X3Q2</accession>
<dbReference type="RefSeq" id="WP_357989900.1">
    <property type="nucleotide sequence ID" value="NZ_JBEYBR010000002.1"/>
</dbReference>
<reference evidence="2 3" key="1">
    <citation type="submission" date="2024-06" db="EMBL/GenBank/DDBJ databases">
        <title>The Natural Products Discovery Center: Release of the First 8490 Sequenced Strains for Exploring Actinobacteria Biosynthetic Diversity.</title>
        <authorList>
            <person name="Kalkreuter E."/>
            <person name="Kautsar S.A."/>
            <person name="Yang D."/>
            <person name="Bader C.D."/>
            <person name="Teijaro C.N."/>
            <person name="Fluegel L."/>
            <person name="Davis C.M."/>
            <person name="Simpson J.R."/>
            <person name="Lauterbach L."/>
            <person name="Steele A.D."/>
            <person name="Gui C."/>
            <person name="Meng S."/>
            <person name="Li G."/>
            <person name="Viehrig K."/>
            <person name="Ye F."/>
            <person name="Su P."/>
            <person name="Kiefer A.F."/>
            <person name="Nichols A."/>
            <person name="Cepeda A.J."/>
            <person name="Yan W."/>
            <person name="Fan B."/>
            <person name="Jiang Y."/>
            <person name="Adhikari A."/>
            <person name="Zheng C.-J."/>
            <person name="Schuster L."/>
            <person name="Cowan T.M."/>
            <person name="Smanski M.J."/>
            <person name="Chevrette M.G."/>
            <person name="De Carvalho L.P.S."/>
            <person name="Shen B."/>
        </authorList>
    </citation>
    <scope>NUCLEOTIDE SEQUENCE [LARGE SCALE GENOMIC DNA]</scope>
    <source>
        <strain evidence="2 3">NPDC019434</strain>
    </source>
</reference>
<comment type="caution">
    <text evidence="2">The sequence shown here is derived from an EMBL/GenBank/DDBJ whole genome shotgun (WGS) entry which is preliminary data.</text>
</comment>
<protein>
    <submittedName>
        <fullName evidence="2">Uncharacterized protein</fullName>
    </submittedName>
</protein>
<evidence type="ECO:0000256" key="1">
    <source>
        <dbReference type="SAM" id="MobiDB-lite"/>
    </source>
</evidence>
<evidence type="ECO:0000313" key="3">
    <source>
        <dbReference type="Proteomes" id="UP001550535"/>
    </source>
</evidence>
<keyword evidence="3" id="KW-1185">Reference proteome</keyword>
<sequence>MKISRKERDDVLIWTPPSGGSACDVIEARQSSTPGGSRRDHSGRMRSGDG</sequence>
<evidence type="ECO:0000313" key="2">
    <source>
        <dbReference type="EMBL" id="MEU2120525.1"/>
    </source>
</evidence>
<organism evidence="2 3">
    <name type="scientific">Nocardia niwae</name>
    <dbReference type="NCBI Taxonomy" id="626084"/>
    <lineage>
        <taxon>Bacteria</taxon>
        <taxon>Bacillati</taxon>
        <taxon>Actinomycetota</taxon>
        <taxon>Actinomycetes</taxon>
        <taxon>Mycobacteriales</taxon>
        <taxon>Nocardiaceae</taxon>
        <taxon>Nocardia</taxon>
    </lineage>
</organism>
<dbReference type="PROSITE" id="PS51257">
    <property type="entry name" value="PROKAR_LIPOPROTEIN"/>
    <property type="match status" value="1"/>
</dbReference>